<protein>
    <recommendedName>
        <fullName evidence="1">YcaO domain-containing protein</fullName>
    </recommendedName>
</protein>
<dbReference type="NCBIfam" id="TIGR03604">
    <property type="entry name" value="TOMM_cyclo_SagD"/>
    <property type="match status" value="1"/>
</dbReference>
<gene>
    <name evidence="2" type="ordered locus">Tbis_0555</name>
</gene>
<reference evidence="2 3" key="1">
    <citation type="submission" date="2010-01" db="EMBL/GenBank/DDBJ databases">
        <title>The complete genome of Thermobispora bispora DSM 43833.</title>
        <authorList>
            <consortium name="US DOE Joint Genome Institute (JGI-PGF)"/>
            <person name="Lucas S."/>
            <person name="Copeland A."/>
            <person name="Lapidus A."/>
            <person name="Glavina del Rio T."/>
            <person name="Dalin E."/>
            <person name="Tice H."/>
            <person name="Bruce D."/>
            <person name="Goodwin L."/>
            <person name="Pitluck S."/>
            <person name="Kyrpides N."/>
            <person name="Mavromatis K."/>
            <person name="Ivanova N."/>
            <person name="Mikhailova N."/>
            <person name="Chertkov O."/>
            <person name="Brettin T."/>
            <person name="Detter J.C."/>
            <person name="Han C."/>
            <person name="Larimer F."/>
            <person name="Land M."/>
            <person name="Hauser L."/>
            <person name="Markowitz V."/>
            <person name="Cheng J.-F."/>
            <person name="Hugenholtz P."/>
            <person name="Woyke T."/>
            <person name="Wu D."/>
            <person name="Jando M."/>
            <person name="Schneider S."/>
            <person name="Klenk H.-P."/>
            <person name="Eisen J.A."/>
        </authorList>
    </citation>
    <scope>NUCLEOTIDE SEQUENCE [LARGE SCALE GENOMIC DNA]</scope>
    <source>
        <strain evidence="3">ATCC 19993 / DSM 43833 / CBS 139.67 / JCM 10125 / KCTC 9307 / NBRC 14880 / R51</strain>
    </source>
</reference>
<dbReference type="AlphaFoldDB" id="D6Y507"/>
<dbReference type="KEGG" id="tbi:Tbis_0555"/>
<name>D6Y507_THEBD</name>
<dbReference type="Gene3D" id="3.30.1330.230">
    <property type="match status" value="1"/>
</dbReference>
<dbReference type="HOGENOM" id="CLU_020793_1_0_11"/>
<dbReference type="Gene3D" id="3.40.50.720">
    <property type="entry name" value="NAD(P)-binding Rossmann-like Domain"/>
    <property type="match status" value="1"/>
</dbReference>
<keyword evidence="3" id="KW-1185">Reference proteome</keyword>
<dbReference type="Gene3D" id="3.30.160.660">
    <property type="match status" value="1"/>
</dbReference>
<dbReference type="Pfam" id="PF02624">
    <property type="entry name" value="YcaO"/>
    <property type="match status" value="1"/>
</dbReference>
<dbReference type="OrthoDB" id="2379922at2"/>
<dbReference type="Gene3D" id="3.30.40.250">
    <property type="match status" value="1"/>
</dbReference>
<evidence type="ECO:0000313" key="2">
    <source>
        <dbReference type="EMBL" id="ADG87282.1"/>
    </source>
</evidence>
<feature type="domain" description="YcaO" evidence="1">
    <location>
        <begin position="261"/>
        <end position="657"/>
    </location>
</feature>
<dbReference type="PANTHER" id="PTHR37809:SF1">
    <property type="entry name" value="RIBOSOMAL PROTEIN S12 METHYLTHIOTRANSFERASE ACCESSORY FACTOR YCAO"/>
    <property type="match status" value="1"/>
</dbReference>
<sequence length="657" mass="72720">MSDALAAAIIGAGLLADELAAAFRPYGEVIRLDEVERAETEAHRLRALVMACDGWDTSIYRETRERCRRLGIPWLPVRTEHGIAVIGPLERPGEPGCAHCFELRRERARPDAAAYRAILNHHGPELAKRPSPYLDELAAATIAALGVRMIDQGSGCHVWYVRLNGLTVERHAFLPEPLCPECGSLPMDDRDSAVIVLRSQPKRAPDDYRTRDIVDELDALVADYVDGESGLIRPLVRDTQGGLVIAGAMLPLRFAGGSEPGVGRTRGYRTSEVTAILEALERWGGVEPGGKRTVIRAAFRDIAADALDPRTLGVHSPEAYAAEDFPFRPFTEDEETEWVWGYSFARRSPILVPETVAYYYVHRDRPRQERPFLYEISNGCALGSGMEEAILYGILEVVERDAFLMTWYGRLGVPRIDLDSAKNRMVPLQAAAISAETGYRIEVYDTTMEHGIPSVWALAIRGGEEPTAAPRPRMVCAAAAHLDPEQAVLSALSELGPLLADLLRRYPDEAERARRMVDDPGLVTTMHDHSTLYGADEAFGRLEFLTGTASTRDLAAMRESTVAFRSADLRDDLLEVIGRILAEGMDVIVVDQTTPEHRVHGFTCVKVLIPGMIPMTFGHRNRRLDGLTRPLVIPYRLGYRPAPLTPEALNPHPHPFP</sequence>
<proteinExistence type="predicted"/>
<organism evidence="2 3">
    <name type="scientific">Thermobispora bispora (strain ATCC 19993 / DSM 43833 / CBS 139.67 / JCM 10125 / KCTC 9307 / NBRC 14880 / R51)</name>
    <dbReference type="NCBI Taxonomy" id="469371"/>
    <lineage>
        <taxon>Bacteria</taxon>
        <taxon>Bacillati</taxon>
        <taxon>Actinomycetota</taxon>
        <taxon>Actinomycetes</taxon>
        <taxon>Streptosporangiales</taxon>
        <taxon>Streptosporangiaceae</taxon>
        <taxon>Thermobispora</taxon>
    </lineage>
</organism>
<dbReference type="PANTHER" id="PTHR37809">
    <property type="entry name" value="RIBOSOMAL PROTEIN S12 METHYLTHIOTRANSFERASE ACCESSORY FACTOR YCAO"/>
    <property type="match status" value="1"/>
</dbReference>
<dbReference type="RefSeq" id="WP_013130815.1">
    <property type="nucleotide sequence ID" value="NC_014165.1"/>
</dbReference>
<dbReference type="Proteomes" id="UP000006640">
    <property type="component" value="Chromosome"/>
</dbReference>
<dbReference type="PROSITE" id="PS51664">
    <property type="entry name" value="YCAO"/>
    <property type="match status" value="1"/>
</dbReference>
<dbReference type="InterPro" id="IPR003776">
    <property type="entry name" value="YcaO-like_dom"/>
</dbReference>
<dbReference type="SMR" id="D6Y507"/>
<dbReference type="NCBIfam" id="TIGR03882">
    <property type="entry name" value="cyclo_dehyd_2"/>
    <property type="match status" value="1"/>
</dbReference>
<dbReference type="eggNOG" id="COG1944">
    <property type="taxonomic scope" value="Bacteria"/>
</dbReference>
<evidence type="ECO:0000259" key="1">
    <source>
        <dbReference type="PROSITE" id="PS51664"/>
    </source>
</evidence>
<evidence type="ECO:0000313" key="3">
    <source>
        <dbReference type="Proteomes" id="UP000006640"/>
    </source>
</evidence>
<dbReference type="STRING" id="469371.Tbis_0555"/>
<dbReference type="EMBL" id="CP001874">
    <property type="protein sequence ID" value="ADG87282.1"/>
    <property type="molecule type" value="Genomic_DNA"/>
</dbReference>
<dbReference type="InterPro" id="IPR022291">
    <property type="entry name" value="Bacteriocin_synth_cyclodeHase"/>
</dbReference>
<accession>D6Y507</accession>
<dbReference type="InterPro" id="IPR027624">
    <property type="entry name" value="TOMM_cyclo_SagD"/>
</dbReference>